<evidence type="ECO:0000256" key="13">
    <source>
        <dbReference type="ARBA" id="ARBA00045102"/>
    </source>
</evidence>
<evidence type="ECO:0000256" key="12">
    <source>
        <dbReference type="ARBA" id="ARBA00045085"/>
    </source>
</evidence>
<dbReference type="SMART" id="SM00472">
    <property type="entry name" value="MIR"/>
    <property type="match status" value="3"/>
</dbReference>
<comment type="catalytic activity">
    <reaction evidence="12">
        <text>a di-trans,poly-cis-dolichyl beta-D-mannosyl phosphate + L-threonyl-[protein] = 3-O-(alpha-D-mannosyl)-L-threonyl-[protein] + a di-trans,poly-cis-dolichyl phosphate + H(+)</text>
        <dbReference type="Rhea" id="RHEA:53396"/>
        <dbReference type="Rhea" id="RHEA-COMP:11060"/>
        <dbReference type="Rhea" id="RHEA-COMP:13547"/>
        <dbReference type="Rhea" id="RHEA-COMP:19498"/>
        <dbReference type="Rhea" id="RHEA-COMP:19501"/>
        <dbReference type="ChEBI" id="CHEBI:15378"/>
        <dbReference type="ChEBI" id="CHEBI:30013"/>
        <dbReference type="ChEBI" id="CHEBI:57683"/>
        <dbReference type="ChEBI" id="CHEBI:58211"/>
        <dbReference type="ChEBI" id="CHEBI:137323"/>
        <dbReference type="EC" id="2.4.1.109"/>
    </reaction>
</comment>
<dbReference type="Pfam" id="PF02815">
    <property type="entry name" value="MIR"/>
    <property type="match status" value="1"/>
</dbReference>
<feature type="transmembrane region" description="Helical" evidence="19">
    <location>
        <begin position="468"/>
        <end position="487"/>
    </location>
</feature>
<evidence type="ECO:0000259" key="20">
    <source>
        <dbReference type="PROSITE" id="PS50919"/>
    </source>
</evidence>
<keyword evidence="10 19" id="KW-1133">Transmembrane helix</keyword>
<feature type="compositionally biased region" description="Low complexity" evidence="18">
    <location>
        <begin position="153"/>
        <end position="164"/>
    </location>
</feature>
<evidence type="ECO:0000256" key="17">
    <source>
        <dbReference type="ARBA" id="ARBA00079036"/>
    </source>
</evidence>
<dbReference type="InterPro" id="IPR027005">
    <property type="entry name" value="PMT-like"/>
</dbReference>
<evidence type="ECO:0000256" key="7">
    <source>
        <dbReference type="ARBA" id="ARBA00022692"/>
    </source>
</evidence>
<comment type="similarity">
    <text evidence="3">Belongs to the glycosyltransferase 39 family.</text>
</comment>
<comment type="catalytic activity">
    <reaction evidence="13">
        <text>a di-trans,poly-cis-dolichyl beta-D-mannosyl phosphate + L-seryl-[protein] = 3-O-(alpha-D-mannosyl)-L-seryl-[protein] + a di-trans,poly-cis-dolichyl phosphate + H(+)</text>
        <dbReference type="Rhea" id="RHEA:17377"/>
        <dbReference type="Rhea" id="RHEA-COMP:9863"/>
        <dbReference type="Rhea" id="RHEA-COMP:13546"/>
        <dbReference type="Rhea" id="RHEA-COMP:19498"/>
        <dbReference type="Rhea" id="RHEA-COMP:19501"/>
        <dbReference type="ChEBI" id="CHEBI:15378"/>
        <dbReference type="ChEBI" id="CHEBI:29999"/>
        <dbReference type="ChEBI" id="CHEBI:57683"/>
        <dbReference type="ChEBI" id="CHEBI:58211"/>
        <dbReference type="ChEBI" id="CHEBI:137321"/>
        <dbReference type="EC" id="2.4.1.109"/>
    </reaction>
</comment>
<evidence type="ECO:0000256" key="6">
    <source>
        <dbReference type="ARBA" id="ARBA00022679"/>
    </source>
</evidence>
<dbReference type="EC" id="2.4.1.109" evidence="4"/>
<evidence type="ECO:0000256" key="4">
    <source>
        <dbReference type="ARBA" id="ARBA00012839"/>
    </source>
</evidence>
<dbReference type="EMBL" id="GBXI01017423">
    <property type="protein sequence ID" value="JAC96868.1"/>
    <property type="molecule type" value="Transcribed_RNA"/>
</dbReference>
<organism evidence="21">
    <name type="scientific">Zeugodacus cucurbitae</name>
    <name type="common">Melon fruit fly</name>
    <name type="synonym">Bactrocera cucurbitae</name>
    <dbReference type="NCBI Taxonomy" id="28588"/>
    <lineage>
        <taxon>Eukaryota</taxon>
        <taxon>Metazoa</taxon>
        <taxon>Ecdysozoa</taxon>
        <taxon>Arthropoda</taxon>
        <taxon>Hexapoda</taxon>
        <taxon>Insecta</taxon>
        <taxon>Pterygota</taxon>
        <taxon>Neoptera</taxon>
        <taxon>Endopterygota</taxon>
        <taxon>Diptera</taxon>
        <taxon>Brachycera</taxon>
        <taxon>Muscomorpha</taxon>
        <taxon>Tephritoidea</taxon>
        <taxon>Tephritidae</taxon>
        <taxon>Zeugodacus</taxon>
        <taxon>Zeugodacus</taxon>
    </lineage>
</organism>
<dbReference type="PANTHER" id="PTHR10050:SF51">
    <property type="entry name" value="PROTEIN O-MANNOSYL-TRANSFERASE 1"/>
    <property type="match status" value="1"/>
</dbReference>
<dbReference type="OrthoDB" id="292747at2759"/>
<dbReference type="SUPFAM" id="SSF82109">
    <property type="entry name" value="MIR domain"/>
    <property type="match status" value="1"/>
</dbReference>
<feature type="transmembrane region" description="Helical" evidence="19">
    <location>
        <begin position="430"/>
        <end position="447"/>
    </location>
</feature>
<dbReference type="PROSITE" id="PS50919">
    <property type="entry name" value="MIR"/>
    <property type="match status" value="3"/>
</dbReference>
<dbReference type="InterPro" id="IPR036300">
    <property type="entry name" value="MIR_dom_sf"/>
</dbReference>
<dbReference type="Pfam" id="PF02366">
    <property type="entry name" value="PMT"/>
    <property type="match status" value="1"/>
</dbReference>
<dbReference type="GO" id="GO:0004169">
    <property type="term" value="F:dolichyl-phosphate-mannose-protein mannosyltransferase activity"/>
    <property type="evidence" value="ECO:0007669"/>
    <property type="project" value="UniProtKB-EC"/>
</dbReference>
<feature type="transmembrane region" description="Helical" evidence="19">
    <location>
        <begin position="862"/>
        <end position="880"/>
    </location>
</feature>
<evidence type="ECO:0000313" key="21">
    <source>
        <dbReference type="EMBL" id="JAC96868.1"/>
    </source>
</evidence>
<protein>
    <recommendedName>
        <fullName evidence="16">Protein O-mannosyltransferase 1</fullName>
        <ecNumber evidence="4">2.4.1.109</ecNumber>
    </recommendedName>
    <alternativeName>
        <fullName evidence="17">Protein rotated abdomen</fullName>
    </alternativeName>
</protein>
<evidence type="ECO:0000256" key="11">
    <source>
        <dbReference type="ARBA" id="ARBA00023136"/>
    </source>
</evidence>
<feature type="domain" description="MIR" evidence="20">
    <location>
        <begin position="520"/>
        <end position="581"/>
    </location>
</feature>
<reference evidence="21" key="1">
    <citation type="submission" date="2014-11" db="EMBL/GenBank/DDBJ databases">
        <authorList>
            <person name="Geib S."/>
        </authorList>
    </citation>
    <scope>NUCLEOTIDE SEQUENCE</scope>
</reference>
<feature type="region of interest" description="Disordered" evidence="18">
    <location>
        <begin position="83"/>
        <end position="103"/>
    </location>
</feature>
<dbReference type="PANTHER" id="PTHR10050">
    <property type="entry name" value="DOLICHYL-PHOSPHATE-MANNOSE--PROTEIN MANNOSYLTRANSFERASE"/>
    <property type="match status" value="1"/>
</dbReference>
<evidence type="ECO:0000256" key="8">
    <source>
        <dbReference type="ARBA" id="ARBA00022737"/>
    </source>
</evidence>
<feature type="transmembrane region" description="Helical" evidence="19">
    <location>
        <begin position="329"/>
        <end position="350"/>
    </location>
</feature>
<dbReference type="Pfam" id="PF16192">
    <property type="entry name" value="PMT_4TMC"/>
    <property type="match status" value="1"/>
</dbReference>
<feature type="region of interest" description="Disordered" evidence="18">
    <location>
        <begin position="1"/>
        <end position="21"/>
    </location>
</feature>
<reference evidence="21" key="2">
    <citation type="journal article" date="2015" name="Gigascience">
        <title>Reconstructing a comprehensive transcriptome assembly of a white-pupal translocated strain of the pest fruit fly Bactrocera cucurbitae.</title>
        <authorList>
            <person name="Sim S.B."/>
            <person name="Calla B."/>
            <person name="Hall B."/>
            <person name="DeRego T."/>
            <person name="Geib S.M."/>
        </authorList>
    </citation>
    <scope>NUCLEOTIDE SEQUENCE</scope>
</reference>
<evidence type="ECO:0000256" key="19">
    <source>
        <dbReference type="SAM" id="Phobius"/>
    </source>
</evidence>
<feature type="compositionally biased region" description="Low complexity" evidence="18">
    <location>
        <begin position="89"/>
        <end position="101"/>
    </location>
</feature>
<comment type="pathway">
    <text evidence="2">Protein modification; protein glycosylation.</text>
</comment>
<feature type="domain" description="MIR" evidence="20">
    <location>
        <begin position="592"/>
        <end position="649"/>
    </location>
</feature>
<feature type="region of interest" description="Disordered" evidence="18">
    <location>
        <begin position="153"/>
        <end position="206"/>
    </location>
</feature>
<dbReference type="InterPro" id="IPR032421">
    <property type="entry name" value="PMT_4TMC"/>
</dbReference>
<dbReference type="InterPro" id="IPR003342">
    <property type="entry name" value="ArnT-like_N"/>
</dbReference>
<evidence type="ECO:0000256" key="15">
    <source>
        <dbReference type="ARBA" id="ARBA00061810"/>
    </source>
</evidence>
<evidence type="ECO:0000256" key="5">
    <source>
        <dbReference type="ARBA" id="ARBA00022676"/>
    </source>
</evidence>
<keyword evidence="6 21" id="KW-0808">Transferase</keyword>
<gene>
    <name evidence="21" type="primary">rt</name>
    <name evidence="21" type="ORF">g.5907</name>
</gene>
<dbReference type="UniPathway" id="UPA00378"/>
<evidence type="ECO:0000256" key="18">
    <source>
        <dbReference type="SAM" id="MobiDB-lite"/>
    </source>
</evidence>
<evidence type="ECO:0000256" key="10">
    <source>
        <dbReference type="ARBA" id="ARBA00022989"/>
    </source>
</evidence>
<keyword evidence="8" id="KW-0677">Repeat</keyword>
<accession>A0A0A1WD25</accession>
<dbReference type="GO" id="GO:0005789">
    <property type="term" value="C:endoplasmic reticulum membrane"/>
    <property type="evidence" value="ECO:0007669"/>
    <property type="project" value="UniProtKB-SubCell"/>
</dbReference>
<name>A0A0A1WD25_ZEUCU</name>
<evidence type="ECO:0000256" key="9">
    <source>
        <dbReference type="ARBA" id="ARBA00022824"/>
    </source>
</evidence>
<dbReference type="Gene3D" id="2.80.10.50">
    <property type="match status" value="1"/>
</dbReference>
<proteinExistence type="inferred from homology"/>
<keyword evidence="7 19" id="KW-0812">Transmembrane</keyword>
<feature type="transmembrane region" description="Helical" evidence="19">
    <location>
        <begin position="405"/>
        <end position="424"/>
    </location>
</feature>
<comment type="subcellular location">
    <subcellularLocation>
        <location evidence="1">Endoplasmic reticulum membrane</location>
        <topology evidence="1">Multi-pass membrane protein</topology>
    </subcellularLocation>
</comment>
<comment type="subunit">
    <text evidence="15">Interacts with tw/POMT2.</text>
</comment>
<feature type="transmembrane region" description="Helical" evidence="19">
    <location>
        <begin position="797"/>
        <end position="818"/>
    </location>
</feature>
<dbReference type="FunFam" id="2.80.10.50:FF:000012">
    <property type="entry name" value="Protein O-mannosyl-transferase 1"/>
    <property type="match status" value="1"/>
</dbReference>
<evidence type="ECO:0000256" key="16">
    <source>
        <dbReference type="ARBA" id="ARBA00073145"/>
    </source>
</evidence>
<feature type="transmembrane region" description="Helical" evidence="19">
    <location>
        <begin position="357"/>
        <end position="374"/>
    </location>
</feature>
<feature type="transmembrane region" description="Helical" evidence="19">
    <location>
        <begin position="838"/>
        <end position="856"/>
    </location>
</feature>
<feature type="transmembrane region" description="Helical" evidence="19">
    <location>
        <begin position="380"/>
        <end position="398"/>
    </location>
</feature>
<sequence length="972" mass="110974">MAMSSNTTTVKRRKTLIKSKSKYADTSRSAVTTTATTTNLTDPVVNSRTTDLFDKATEANASSNKRLQRFSLSDILVGIMPRTTKKEASSNSVSSNTSNNNPTTALVLRATSPTLYNGSIACCRDVNCRLNALTALIQQKHHHQCTQRASVCSNSSSSSYMSHTKSSRRSRSSTVTGLNPTERTVTPAEPANSAAALRDGSPDSGVGSDAAMAKVFHATTETTSDDSTLSSLGRYLTVHLQLDLCTWFLFVLAVCTRFYKLSIPRHVVFDEIHYGKYISLYLRNIFFFDQHPPLGKQLIAAVAYTAGGYDGNYTFPHIGAEYNKNVPIFWLRFLPALCGSALAPIVYKLLMSARLSRWSALLGGVLIILDNALLTQSRFILMESMLLFFEACGLYYMLRFQDCRFGSSLWLLFGLASASCFSFATSVKYAGVLTYILTAYLSCRYLWDKLYDATLSNLHIILETIGRIVLFTIVPILLYVSIFYIHLQTLYRAGPHDSIMTSAFQASLDGGLASITKGQPLKVVHGSQITLRHTHGRTCWLHSHAHVYPVRYPDKRGSSHQQQVTCYSFKDVNNWWIIKRPNREDLVVGNELDVIRHGDIIQLVHGITSRGLNSHDVAAPMTPQCQEVSCYIDYEIKMPGELLWRVEILNRDTEGPVWHAIKSEVRLIHHTTGAALRYSGRQLPEWGFNQHEVVADRTVEHKDAIWNVEEHRYTKTQDQRERERQLLKAEMIPTKKTKLSFLAKFFELQTKMLWNTKQLDAHMYSSSPLEWPLLDKGIAYWVDTKTSSQIHLLGNIIIWYTGTAALIFYIILNVFYVLRRRRLCFDLPEREWHRFRQIGDIFLVAYFIHYLPYFTLDRALFLHNYLPAFLFKLLLLCYVLEHIDYLLRLHCYGNCKFAVNGTLQPQRIWLVRSYRLGILLWLTSVIWVFIKFLPLTYGIHKLSVHEVISLRWKDTWDFIIQVNKSINNPINK</sequence>
<comment type="function">
    <text evidence="14">Rt/POMT1 and tw/POMT2 function as a protein O-mannosyltransferase in association with each other to generate and maintain normal muscle development.</text>
</comment>
<feature type="transmembrane region" description="Helical" evidence="19">
    <location>
        <begin position="916"/>
        <end position="937"/>
    </location>
</feature>
<evidence type="ECO:0000256" key="3">
    <source>
        <dbReference type="ARBA" id="ARBA00007222"/>
    </source>
</evidence>
<keyword evidence="9" id="KW-0256">Endoplasmic reticulum</keyword>
<keyword evidence="11 19" id="KW-0472">Membrane</keyword>
<feature type="domain" description="MIR" evidence="20">
    <location>
        <begin position="655"/>
        <end position="711"/>
    </location>
</feature>
<dbReference type="AlphaFoldDB" id="A0A0A1WD25"/>
<evidence type="ECO:0000256" key="1">
    <source>
        <dbReference type="ARBA" id="ARBA00004477"/>
    </source>
</evidence>
<feature type="compositionally biased region" description="Basic residues" evidence="18">
    <location>
        <begin position="10"/>
        <end position="21"/>
    </location>
</feature>
<dbReference type="CDD" id="cd23281">
    <property type="entry name" value="beta-trefoil_MIR_POMT1"/>
    <property type="match status" value="1"/>
</dbReference>
<feature type="compositionally biased region" description="Polar residues" evidence="18">
    <location>
        <begin position="174"/>
        <end position="184"/>
    </location>
</feature>
<evidence type="ECO:0000256" key="14">
    <source>
        <dbReference type="ARBA" id="ARBA00059310"/>
    </source>
</evidence>
<dbReference type="InterPro" id="IPR016093">
    <property type="entry name" value="MIR_motif"/>
</dbReference>
<evidence type="ECO:0000256" key="2">
    <source>
        <dbReference type="ARBA" id="ARBA00004922"/>
    </source>
</evidence>
<keyword evidence="5 21" id="KW-0328">Glycosyltransferase</keyword>